<gene>
    <name evidence="2" type="primary">gloB_1</name>
    <name evidence="2" type="ORF">ROA7745_03085</name>
</gene>
<dbReference type="SMART" id="SM00849">
    <property type="entry name" value="Lactamase_B"/>
    <property type="match status" value="1"/>
</dbReference>
<dbReference type="Proteomes" id="UP000193224">
    <property type="component" value="Unassembled WGS sequence"/>
</dbReference>
<feature type="domain" description="Metallo-beta-lactamase" evidence="1">
    <location>
        <begin position="36"/>
        <end position="216"/>
    </location>
</feature>
<accession>A0A1X7BUP3</accession>
<dbReference type="InterPro" id="IPR036388">
    <property type="entry name" value="WH-like_DNA-bd_sf"/>
</dbReference>
<name>A0A1X7BUP3_9RHOB</name>
<dbReference type="InterPro" id="IPR036866">
    <property type="entry name" value="RibonucZ/Hydroxyglut_hydro"/>
</dbReference>
<evidence type="ECO:0000259" key="1">
    <source>
        <dbReference type="SMART" id="SM00849"/>
    </source>
</evidence>
<evidence type="ECO:0000313" key="2">
    <source>
        <dbReference type="EMBL" id="SMC13240.1"/>
    </source>
</evidence>
<dbReference type="InterPro" id="IPR001279">
    <property type="entry name" value="Metallo-B-lactamas"/>
</dbReference>
<sequence>MNAAGDFDPPVGIAQKIGPSVQRILAPNPSPMTFRGTNTYLVGDRQLAVIDPGPLDSGHLRAILGTLRPGQQITHILVTHAHLDHSPLAAALSRETGAKIYGYGAADAGRSAVMQRLAERGLVGGGEGLDRDFNPDIGLEDGALLDADGWQLRAHWTPGHLGNHLCFQLGQAVFTGDLVMGWASSLVSPPDGDLTDFMSSCQKLKSLGAKVFHAGHGAPISHPAARLDWLITHRLSRESSILEHLRKGPATAKDLTMQIYHDTPDALIPAATRNVLAHLIDLHGKSRVMPAAELTAESQFLLI</sequence>
<dbReference type="Gene3D" id="1.10.10.10">
    <property type="entry name" value="Winged helix-like DNA-binding domain superfamily/Winged helix DNA-binding domain"/>
    <property type="match status" value="1"/>
</dbReference>
<keyword evidence="2" id="KW-0378">Hydrolase</keyword>
<dbReference type="CDD" id="cd16278">
    <property type="entry name" value="metallo-hydrolase-like_MBL-fold"/>
    <property type="match status" value="1"/>
</dbReference>
<keyword evidence="3" id="KW-1185">Reference proteome</keyword>
<reference evidence="2 3" key="1">
    <citation type="submission" date="2017-03" db="EMBL/GenBank/DDBJ databases">
        <authorList>
            <person name="Afonso C.L."/>
            <person name="Miller P.J."/>
            <person name="Scott M.A."/>
            <person name="Spackman E."/>
            <person name="Goraichik I."/>
            <person name="Dimitrov K.M."/>
            <person name="Suarez D.L."/>
            <person name="Swayne D.E."/>
        </authorList>
    </citation>
    <scope>NUCLEOTIDE SEQUENCE [LARGE SCALE GENOMIC DNA]</scope>
    <source>
        <strain evidence="2 3">CECT 7745</strain>
    </source>
</reference>
<dbReference type="Pfam" id="PF17778">
    <property type="entry name" value="WHD_BLACT"/>
    <property type="match status" value="1"/>
</dbReference>
<dbReference type="InterPro" id="IPR050662">
    <property type="entry name" value="Sec-metab_biosynth-thioest"/>
</dbReference>
<protein>
    <submittedName>
        <fullName evidence="2">Hydroxyacylglutathione hydrolase</fullName>
        <ecNumber evidence="2">3.1.2.6</ecNumber>
    </submittedName>
</protein>
<organism evidence="2 3">
    <name type="scientific">Roseovarius aestuarii</name>
    <dbReference type="NCBI Taxonomy" id="475083"/>
    <lineage>
        <taxon>Bacteria</taxon>
        <taxon>Pseudomonadati</taxon>
        <taxon>Pseudomonadota</taxon>
        <taxon>Alphaproteobacteria</taxon>
        <taxon>Rhodobacterales</taxon>
        <taxon>Roseobacteraceae</taxon>
        <taxon>Roseovarius</taxon>
    </lineage>
</organism>
<dbReference type="OrthoDB" id="9788263at2"/>
<proteinExistence type="predicted"/>
<dbReference type="EMBL" id="FWXB01000012">
    <property type="protein sequence ID" value="SMC13240.1"/>
    <property type="molecule type" value="Genomic_DNA"/>
</dbReference>
<dbReference type="SUPFAM" id="SSF56281">
    <property type="entry name" value="Metallo-hydrolase/oxidoreductase"/>
    <property type="match status" value="1"/>
</dbReference>
<dbReference type="PANTHER" id="PTHR23131:SF0">
    <property type="entry name" value="ENDORIBONUCLEASE LACTB2"/>
    <property type="match status" value="1"/>
</dbReference>
<dbReference type="AlphaFoldDB" id="A0A1X7BUP3"/>
<dbReference type="GO" id="GO:0004416">
    <property type="term" value="F:hydroxyacylglutathione hydrolase activity"/>
    <property type="evidence" value="ECO:0007669"/>
    <property type="project" value="UniProtKB-EC"/>
</dbReference>
<dbReference type="InterPro" id="IPR041516">
    <property type="entry name" value="LACTB2_WH"/>
</dbReference>
<evidence type="ECO:0000313" key="3">
    <source>
        <dbReference type="Proteomes" id="UP000193224"/>
    </source>
</evidence>
<dbReference type="Pfam" id="PF00753">
    <property type="entry name" value="Lactamase_B"/>
    <property type="match status" value="1"/>
</dbReference>
<dbReference type="RefSeq" id="WP_085801187.1">
    <property type="nucleotide sequence ID" value="NZ_FWXB01000012.1"/>
</dbReference>
<dbReference type="EC" id="3.1.2.6" evidence="2"/>
<dbReference type="Gene3D" id="3.60.15.10">
    <property type="entry name" value="Ribonuclease Z/Hydroxyacylglutathione hydrolase-like"/>
    <property type="match status" value="1"/>
</dbReference>
<dbReference type="PANTHER" id="PTHR23131">
    <property type="entry name" value="ENDORIBONUCLEASE LACTB2"/>
    <property type="match status" value="1"/>
</dbReference>